<feature type="non-terminal residue" evidence="1">
    <location>
        <position position="1"/>
    </location>
</feature>
<name>A0ABR9ZFK6_VIBAN</name>
<dbReference type="Proteomes" id="UP000726136">
    <property type="component" value="Unassembled WGS sequence"/>
</dbReference>
<evidence type="ECO:0000313" key="2">
    <source>
        <dbReference type="Proteomes" id="UP000726136"/>
    </source>
</evidence>
<dbReference type="RefSeq" id="WP_336511563.1">
    <property type="nucleotide sequence ID" value="NZ_RDPI01001539.1"/>
</dbReference>
<dbReference type="SUPFAM" id="SSF51569">
    <property type="entry name" value="Aldolase"/>
    <property type="match status" value="1"/>
</dbReference>
<sequence>AVKQHFAEHPDANDPRKYITPGKAAMKQVVMDKIHMCGSEGKL</sequence>
<dbReference type="Gene3D" id="3.20.20.70">
    <property type="entry name" value="Aldolase class I"/>
    <property type="match status" value="1"/>
</dbReference>
<dbReference type="EMBL" id="RDPI01001539">
    <property type="protein sequence ID" value="MBF4377231.1"/>
    <property type="molecule type" value="Genomic_DNA"/>
</dbReference>
<reference evidence="1 2" key="1">
    <citation type="journal article" date="2021" name="PeerJ">
        <title>Analysis of 44 Vibrio anguillarum genomes reveals high genetic diversity.</title>
        <authorList>
            <person name="Hansen M.J."/>
            <person name="Dalsgaard I."/>
        </authorList>
    </citation>
    <scope>NUCLEOTIDE SEQUENCE [LARGE SCALE GENOMIC DNA]</scope>
    <source>
        <strain evidence="1 2">040915-1/1B</strain>
    </source>
</reference>
<accession>A0ABR9ZFK6</accession>
<gene>
    <name evidence="1" type="primary">kbaY</name>
    <name evidence="1" type="synonym">agaY</name>
    <name evidence="1" type="ORF">EAY46_30105</name>
</gene>
<dbReference type="InterPro" id="IPR000771">
    <property type="entry name" value="FBA_II"/>
</dbReference>
<protein>
    <submittedName>
        <fullName evidence="1">Tagatose-bisphosphate aldolase subunit KbaY</fullName>
    </submittedName>
</protein>
<dbReference type="InterPro" id="IPR013785">
    <property type="entry name" value="Aldolase_TIM"/>
</dbReference>
<organism evidence="1 2">
    <name type="scientific">Vibrio anguillarum</name>
    <name type="common">Listonella anguillarum</name>
    <dbReference type="NCBI Taxonomy" id="55601"/>
    <lineage>
        <taxon>Bacteria</taxon>
        <taxon>Pseudomonadati</taxon>
        <taxon>Pseudomonadota</taxon>
        <taxon>Gammaproteobacteria</taxon>
        <taxon>Vibrionales</taxon>
        <taxon>Vibrionaceae</taxon>
        <taxon>Vibrio</taxon>
    </lineage>
</organism>
<proteinExistence type="predicted"/>
<evidence type="ECO:0000313" key="1">
    <source>
        <dbReference type="EMBL" id="MBF4377231.1"/>
    </source>
</evidence>
<keyword evidence="2" id="KW-1185">Reference proteome</keyword>
<dbReference type="Pfam" id="PF01116">
    <property type="entry name" value="F_bP_aldolase"/>
    <property type="match status" value="1"/>
</dbReference>
<comment type="caution">
    <text evidence="1">The sequence shown here is derived from an EMBL/GenBank/DDBJ whole genome shotgun (WGS) entry which is preliminary data.</text>
</comment>